<name>A0ABV6Z6T5_UNCC1</name>
<sequence length="188" mass="22079">MISEQKQKIIEIIGEKHSDELRHILNKVVIENWALPNQRFSPLMVEHLLYFIAKSMPIMNDDLFLKLLALKFSEEYGYQYFPALLPKLIEDLATSLSNYCNQHFPLQRVAPQRSIEKVFREPIMLYLDGYKVVSKSKESIRNISGLPPSFLLEFFKNFDLMKAGRPLSDEMESYFGDFFRSIYKELAL</sequence>
<protein>
    <submittedName>
        <fullName evidence="1">Uncharacterized protein</fullName>
    </submittedName>
</protein>
<evidence type="ECO:0000313" key="2">
    <source>
        <dbReference type="Proteomes" id="UP001594351"/>
    </source>
</evidence>
<evidence type="ECO:0000313" key="1">
    <source>
        <dbReference type="EMBL" id="MFC1854150.1"/>
    </source>
</evidence>
<comment type="caution">
    <text evidence="1">The sequence shown here is derived from an EMBL/GenBank/DDBJ whole genome shotgun (WGS) entry which is preliminary data.</text>
</comment>
<proteinExistence type="predicted"/>
<dbReference type="Proteomes" id="UP001594351">
    <property type="component" value="Unassembled WGS sequence"/>
</dbReference>
<reference evidence="1 2" key="1">
    <citation type="submission" date="2024-09" db="EMBL/GenBank/DDBJ databases">
        <title>Laminarin stimulates single cell rates of sulfate reduction while oxygen inhibits transcriptomic activity in coastal marine sediment.</title>
        <authorList>
            <person name="Lindsay M."/>
            <person name="Orcutt B."/>
            <person name="Emerson D."/>
            <person name="Stepanauskas R."/>
            <person name="D'Angelo T."/>
        </authorList>
    </citation>
    <scope>NUCLEOTIDE SEQUENCE [LARGE SCALE GENOMIC DNA]</scope>
    <source>
        <strain evidence="1">SAG AM-311-K15</strain>
    </source>
</reference>
<organism evidence="1 2">
    <name type="scientific">candidate division CSSED10-310 bacterium</name>
    <dbReference type="NCBI Taxonomy" id="2855610"/>
    <lineage>
        <taxon>Bacteria</taxon>
        <taxon>Bacteria division CSSED10-310</taxon>
    </lineage>
</organism>
<accession>A0ABV6Z6T5</accession>
<gene>
    <name evidence="1" type="ORF">ACFL27_28535</name>
</gene>
<keyword evidence="2" id="KW-1185">Reference proteome</keyword>
<dbReference type="EMBL" id="JBHPBY010000739">
    <property type="protein sequence ID" value="MFC1854150.1"/>
    <property type="molecule type" value="Genomic_DNA"/>
</dbReference>